<dbReference type="EnsemblProtists" id="PYU1_T006073">
    <property type="protein sequence ID" value="PYU1_T006073"/>
    <property type="gene ID" value="PYU1_G006061"/>
</dbReference>
<dbReference type="AlphaFoldDB" id="K3WM81"/>
<keyword evidence="7 10" id="KW-0808">Transferase</keyword>
<evidence type="ECO:0000256" key="3">
    <source>
        <dbReference type="ARBA" id="ARBA00013236"/>
    </source>
</evidence>
<dbReference type="VEuPathDB" id="FungiDB:PYU1_G006061"/>
<proteinExistence type="inferred from homology"/>
<dbReference type="GO" id="GO:0005829">
    <property type="term" value="C:cytosol"/>
    <property type="evidence" value="ECO:0007669"/>
    <property type="project" value="TreeGrafter"/>
</dbReference>
<evidence type="ECO:0000256" key="9">
    <source>
        <dbReference type="ARBA" id="ARBA00048668"/>
    </source>
</evidence>
<dbReference type="EMBL" id="GL376625">
    <property type="status" value="NOT_ANNOTATED_CDS"/>
    <property type="molecule type" value="Genomic_DNA"/>
</dbReference>
<dbReference type="SUPFAM" id="SSF51690">
    <property type="entry name" value="Nicotinate/Quinolinate PRTase C-terminal domain-like"/>
    <property type="match status" value="1"/>
</dbReference>
<sequence length="535" mass="59744">MMNNNPLRPTNSLVSPLLTDLYQLTMVYAYWKVGRHNDHAVFDLFFRKNPFKGEYTVFAGLEEALGLINTFKFTESDIAYLRVALPNAENAFFEWLATLDCSQIKVYAIKEGTIVFPRIPLLRIEGNLAVGQLLETPLLNLLNYASLITTNATRFKRAAGADKSLLEFGLRRAQGPDGGLSASRYSYMAGFAGTSNVLAGKLHGIPIKGTHAHAFVQAHTSLDDVKVSALDGHNFLEIVLKYRQEMEFTRTNDGELAAFIAYAIAFPRTFLALVDTYETLTSGVPNFLCVALALNELGYKPVGIRLDSGDLSYLSRQARALFKSTAERYDLEYFKKLSITASNDINEAVLNSLNEQVRGHEIDAYGIGTHLVTCQAQPALGMVYKLVEIHGEPRIKLSQDASKVTIPGRKEAYRLVGSNGSPLLDLMIGCDEKPPVVGKKMLCRNPFDELRRAYVTPSNVIPLHELMWDGENGGIVAPLPTLEERRAYVTEQFELIREDVVRSLNPTPYKVSVSSDLYDFIHELWMKEFPVQELV</sequence>
<dbReference type="CDD" id="cd01570">
    <property type="entry name" value="NAPRTase_A"/>
    <property type="match status" value="1"/>
</dbReference>
<keyword evidence="5 10" id="KW-0436">Ligase</keyword>
<feature type="domain" description="Nicotinate phosphoribosyltransferase N-terminal" evidence="12">
    <location>
        <begin position="17"/>
        <end position="143"/>
    </location>
</feature>
<dbReference type="InterPro" id="IPR036068">
    <property type="entry name" value="Nicotinate_pribotase-like_C"/>
</dbReference>
<evidence type="ECO:0000256" key="5">
    <source>
        <dbReference type="ARBA" id="ARBA00022598"/>
    </source>
</evidence>
<dbReference type="Gene3D" id="3.20.20.70">
    <property type="entry name" value="Aldolase class I"/>
    <property type="match status" value="1"/>
</dbReference>
<comment type="function">
    <text evidence="8">Catalyzes the first step in the biosynthesis of NAD from nicotinic acid, the ATP-dependent synthesis of beta-nicotinate D-ribonucleotide from nicotinate and 5-phospho-D-ribose 1-phosphate. Helps prevent cellular oxidative stress via its role in NAD biosynthesis.</text>
</comment>
<dbReference type="FunCoup" id="K3WM81">
    <property type="interactions" value="50"/>
</dbReference>
<evidence type="ECO:0000256" key="8">
    <source>
        <dbReference type="ARBA" id="ARBA00023426"/>
    </source>
</evidence>
<dbReference type="Pfam" id="PF04095">
    <property type="entry name" value="NAPRTase"/>
    <property type="match status" value="1"/>
</dbReference>
<dbReference type="Pfam" id="PF17767">
    <property type="entry name" value="NAPRTase_N"/>
    <property type="match status" value="1"/>
</dbReference>
<comment type="catalytic activity">
    <reaction evidence="9 10">
        <text>5-phospho-alpha-D-ribose 1-diphosphate + nicotinate + ATP + H2O = nicotinate beta-D-ribonucleotide + ADP + phosphate + diphosphate</text>
        <dbReference type="Rhea" id="RHEA:36163"/>
        <dbReference type="ChEBI" id="CHEBI:15377"/>
        <dbReference type="ChEBI" id="CHEBI:30616"/>
        <dbReference type="ChEBI" id="CHEBI:32544"/>
        <dbReference type="ChEBI" id="CHEBI:33019"/>
        <dbReference type="ChEBI" id="CHEBI:43474"/>
        <dbReference type="ChEBI" id="CHEBI:57502"/>
        <dbReference type="ChEBI" id="CHEBI:58017"/>
        <dbReference type="ChEBI" id="CHEBI:456216"/>
        <dbReference type="EC" id="6.3.4.21"/>
    </reaction>
</comment>
<dbReference type="InParanoid" id="K3WM81"/>
<evidence type="ECO:0000256" key="2">
    <source>
        <dbReference type="ARBA" id="ARBA00010897"/>
    </source>
</evidence>
<reference evidence="14" key="3">
    <citation type="submission" date="2015-02" db="UniProtKB">
        <authorList>
            <consortium name="EnsemblProtists"/>
        </authorList>
    </citation>
    <scope>IDENTIFICATION</scope>
    <source>
        <strain evidence="14">DAOM BR144</strain>
    </source>
</reference>
<comment type="pathway">
    <text evidence="1 10">Cofactor biosynthesis; NAD(+) biosynthesis; nicotinate D-ribonucleotide from nicotinate: step 1/1.</text>
</comment>
<dbReference type="PANTHER" id="PTHR11098">
    <property type="entry name" value="NICOTINATE PHOSPHORIBOSYLTRANSFERASE"/>
    <property type="match status" value="1"/>
</dbReference>
<dbReference type="Gene3D" id="3.20.140.10">
    <property type="entry name" value="nicotinate phosphoribosyltransferase"/>
    <property type="match status" value="1"/>
</dbReference>
<evidence type="ECO:0000256" key="10">
    <source>
        <dbReference type="RuleBase" id="RU365100"/>
    </source>
</evidence>
<feature type="domain" description="Nicotinate phosphoribosyltransferase C-terminal" evidence="13">
    <location>
        <begin position="409"/>
        <end position="520"/>
    </location>
</feature>
<dbReference type="PIRSF" id="PIRSF000484">
    <property type="entry name" value="NAPRT"/>
    <property type="match status" value="1"/>
</dbReference>
<evidence type="ECO:0000256" key="7">
    <source>
        <dbReference type="ARBA" id="ARBA00022679"/>
    </source>
</evidence>
<dbReference type="GO" id="GO:0034355">
    <property type="term" value="P:NAD+ biosynthetic process via the salvage pathway"/>
    <property type="evidence" value="ECO:0007669"/>
    <property type="project" value="TreeGrafter"/>
</dbReference>
<evidence type="ECO:0000256" key="6">
    <source>
        <dbReference type="ARBA" id="ARBA00022642"/>
    </source>
</evidence>
<reference evidence="15" key="1">
    <citation type="journal article" date="2010" name="Genome Biol.">
        <title>Genome sequence of the necrotrophic plant pathogen Pythium ultimum reveals original pathogenicity mechanisms and effector repertoire.</title>
        <authorList>
            <person name="Levesque C.A."/>
            <person name="Brouwer H."/>
            <person name="Cano L."/>
            <person name="Hamilton J.P."/>
            <person name="Holt C."/>
            <person name="Huitema E."/>
            <person name="Raffaele S."/>
            <person name="Robideau G.P."/>
            <person name="Thines M."/>
            <person name="Win J."/>
            <person name="Zerillo M.M."/>
            <person name="Beakes G.W."/>
            <person name="Boore J.L."/>
            <person name="Busam D."/>
            <person name="Dumas B."/>
            <person name="Ferriera S."/>
            <person name="Fuerstenberg S.I."/>
            <person name="Gachon C.M."/>
            <person name="Gaulin E."/>
            <person name="Govers F."/>
            <person name="Grenville-Briggs L."/>
            <person name="Horner N."/>
            <person name="Hostetler J."/>
            <person name="Jiang R.H."/>
            <person name="Johnson J."/>
            <person name="Krajaejun T."/>
            <person name="Lin H."/>
            <person name="Meijer H.J."/>
            <person name="Moore B."/>
            <person name="Morris P."/>
            <person name="Phuntmart V."/>
            <person name="Puiu D."/>
            <person name="Shetty J."/>
            <person name="Stajich J.E."/>
            <person name="Tripathy S."/>
            <person name="Wawra S."/>
            <person name="van West P."/>
            <person name="Whitty B.R."/>
            <person name="Coutinho P.M."/>
            <person name="Henrissat B."/>
            <person name="Martin F."/>
            <person name="Thomas P.D."/>
            <person name="Tyler B.M."/>
            <person name="De Vries R.P."/>
            <person name="Kamoun S."/>
            <person name="Yandell M."/>
            <person name="Tisserat N."/>
            <person name="Buell C.R."/>
        </authorList>
    </citation>
    <scope>NUCLEOTIDE SEQUENCE</scope>
    <source>
        <strain evidence="15">DAOM:BR144</strain>
    </source>
</reference>
<comment type="PTM">
    <text evidence="10">Transiently phosphorylated on a His residue during the reaction cycle. Phosphorylation strongly increases the affinity for substrates and increases the rate of nicotinate D-ribonucleotide production. Dephosphorylation regenerates the low-affinity form of the enzyme, leading to product release.</text>
</comment>
<evidence type="ECO:0000259" key="12">
    <source>
        <dbReference type="Pfam" id="PF17767"/>
    </source>
</evidence>
<dbReference type="GO" id="GO:0016740">
    <property type="term" value="F:transferase activity"/>
    <property type="evidence" value="ECO:0007669"/>
    <property type="project" value="UniProtKB-KW"/>
</dbReference>
<accession>K3WM81</accession>
<dbReference type="Proteomes" id="UP000019132">
    <property type="component" value="Unassembled WGS sequence"/>
</dbReference>
<dbReference type="InterPro" id="IPR041619">
    <property type="entry name" value="NAPRTase_C"/>
</dbReference>
<dbReference type="NCBIfam" id="TIGR01513">
    <property type="entry name" value="NAPRTase_put"/>
    <property type="match status" value="1"/>
</dbReference>
<organism evidence="14 15">
    <name type="scientific">Globisporangium ultimum (strain ATCC 200006 / CBS 805.95 / DAOM BR144)</name>
    <name type="common">Pythium ultimum</name>
    <dbReference type="NCBI Taxonomy" id="431595"/>
    <lineage>
        <taxon>Eukaryota</taxon>
        <taxon>Sar</taxon>
        <taxon>Stramenopiles</taxon>
        <taxon>Oomycota</taxon>
        <taxon>Peronosporomycetes</taxon>
        <taxon>Pythiales</taxon>
        <taxon>Pythiaceae</taxon>
        <taxon>Globisporangium</taxon>
    </lineage>
</organism>
<dbReference type="UniPathway" id="UPA00253">
    <property type="reaction ID" value="UER00457"/>
</dbReference>
<dbReference type="InterPro" id="IPR041525">
    <property type="entry name" value="N/Namide_PRibTrfase"/>
</dbReference>
<dbReference type="EC" id="6.3.4.21" evidence="3 10"/>
<dbReference type="HOGENOM" id="CLU_025154_1_0_1"/>
<name>K3WM81_GLOUD</name>
<evidence type="ECO:0000313" key="14">
    <source>
        <dbReference type="EnsemblProtists" id="PYU1_T006073"/>
    </source>
</evidence>
<evidence type="ECO:0000259" key="13">
    <source>
        <dbReference type="Pfam" id="PF17956"/>
    </source>
</evidence>
<dbReference type="FunFam" id="3.20.140.10:FF:000006">
    <property type="entry name" value="Nicotinate phosphoribosyltransferase"/>
    <property type="match status" value="1"/>
</dbReference>
<dbReference type="PANTHER" id="PTHR11098:SF1">
    <property type="entry name" value="NICOTINATE PHOSPHORIBOSYLTRANSFERASE"/>
    <property type="match status" value="1"/>
</dbReference>
<dbReference type="FunFam" id="3.20.140.10:FF:000002">
    <property type="entry name" value="Nicotinate phosphoribosyltransferase"/>
    <property type="match status" value="1"/>
</dbReference>
<dbReference type="OMA" id="VYFPGSP"/>
<dbReference type="InterPro" id="IPR007229">
    <property type="entry name" value="Nic_PRibTrfase-Fam"/>
</dbReference>
<dbReference type="STRING" id="431595.K3WM81"/>
<evidence type="ECO:0000313" key="15">
    <source>
        <dbReference type="Proteomes" id="UP000019132"/>
    </source>
</evidence>
<protein>
    <recommendedName>
        <fullName evidence="3 10">Nicotinate phosphoribosyltransferase</fullName>
        <ecNumber evidence="3 10">6.3.4.21</ecNumber>
    </recommendedName>
</protein>
<dbReference type="InterPro" id="IPR006405">
    <property type="entry name" value="Nic_PRibTrfase_pncB"/>
</dbReference>
<dbReference type="InterPro" id="IPR040727">
    <property type="entry name" value="NAPRTase_N"/>
</dbReference>
<keyword evidence="6 10" id="KW-0662">Pyridine nucleotide biosynthesis</keyword>
<keyword evidence="4" id="KW-0597">Phosphoprotein</keyword>
<evidence type="ECO:0000259" key="11">
    <source>
        <dbReference type="Pfam" id="PF04095"/>
    </source>
</evidence>
<dbReference type="Pfam" id="PF17956">
    <property type="entry name" value="NAPRTase_C"/>
    <property type="match status" value="1"/>
</dbReference>
<dbReference type="InterPro" id="IPR013785">
    <property type="entry name" value="Aldolase_TIM"/>
</dbReference>
<dbReference type="SUPFAM" id="SSF54675">
    <property type="entry name" value="Nicotinate/Quinolinate PRTase N-terminal domain-like"/>
    <property type="match status" value="1"/>
</dbReference>
<feature type="domain" description="Nicotinate/nicotinamide phosphoribosyltransferase" evidence="11">
    <location>
        <begin position="302"/>
        <end position="406"/>
    </location>
</feature>
<keyword evidence="15" id="KW-1185">Reference proteome</keyword>
<evidence type="ECO:0000256" key="4">
    <source>
        <dbReference type="ARBA" id="ARBA00022553"/>
    </source>
</evidence>
<reference evidence="15" key="2">
    <citation type="submission" date="2010-04" db="EMBL/GenBank/DDBJ databases">
        <authorList>
            <person name="Buell R."/>
            <person name="Hamilton J."/>
            <person name="Hostetler J."/>
        </authorList>
    </citation>
    <scope>NUCLEOTIDE SEQUENCE [LARGE SCALE GENOMIC DNA]</scope>
    <source>
        <strain evidence="15">DAOM:BR144</strain>
    </source>
</reference>
<dbReference type="GO" id="GO:0004516">
    <property type="term" value="F:nicotinate phosphoribosyltransferase activity"/>
    <property type="evidence" value="ECO:0007669"/>
    <property type="project" value="UniProtKB-UniRule"/>
</dbReference>
<evidence type="ECO:0000256" key="1">
    <source>
        <dbReference type="ARBA" id="ARBA00004952"/>
    </source>
</evidence>
<comment type="similarity">
    <text evidence="2 10">Belongs to the NAPRTase family.</text>
</comment>
<dbReference type="eggNOG" id="KOG2511">
    <property type="taxonomic scope" value="Eukaryota"/>
</dbReference>